<dbReference type="Proteomes" id="UP001295684">
    <property type="component" value="Unassembled WGS sequence"/>
</dbReference>
<keyword evidence="3" id="KW-1185">Reference proteome</keyword>
<name>A0AAD1U182_EUPCR</name>
<organism evidence="2 3">
    <name type="scientific">Euplotes crassus</name>
    <dbReference type="NCBI Taxonomy" id="5936"/>
    <lineage>
        <taxon>Eukaryota</taxon>
        <taxon>Sar</taxon>
        <taxon>Alveolata</taxon>
        <taxon>Ciliophora</taxon>
        <taxon>Intramacronucleata</taxon>
        <taxon>Spirotrichea</taxon>
        <taxon>Hypotrichia</taxon>
        <taxon>Euplotida</taxon>
        <taxon>Euplotidae</taxon>
        <taxon>Moneuplotes</taxon>
    </lineage>
</organism>
<gene>
    <name evidence="2" type="ORF">ECRASSUSDP1_LOCUS1643</name>
</gene>
<reference evidence="2" key="1">
    <citation type="submission" date="2023-07" db="EMBL/GenBank/DDBJ databases">
        <authorList>
            <consortium name="AG Swart"/>
            <person name="Singh M."/>
            <person name="Singh A."/>
            <person name="Seah K."/>
            <person name="Emmerich C."/>
        </authorList>
    </citation>
    <scope>NUCLEOTIDE SEQUENCE</scope>
    <source>
        <strain evidence="2">DP1</strain>
    </source>
</reference>
<feature type="compositionally biased region" description="Basic residues" evidence="1">
    <location>
        <begin position="327"/>
        <end position="339"/>
    </location>
</feature>
<feature type="compositionally biased region" description="Basic and acidic residues" evidence="1">
    <location>
        <begin position="257"/>
        <end position="266"/>
    </location>
</feature>
<feature type="compositionally biased region" description="Basic and acidic residues" evidence="1">
    <location>
        <begin position="205"/>
        <end position="221"/>
    </location>
</feature>
<dbReference type="AlphaFoldDB" id="A0AAD1U182"/>
<evidence type="ECO:0000313" key="2">
    <source>
        <dbReference type="EMBL" id="CAI2360342.1"/>
    </source>
</evidence>
<dbReference type="SUPFAM" id="SSF52113">
    <property type="entry name" value="BRCT domain"/>
    <property type="match status" value="1"/>
</dbReference>
<evidence type="ECO:0000313" key="3">
    <source>
        <dbReference type="Proteomes" id="UP001295684"/>
    </source>
</evidence>
<evidence type="ECO:0008006" key="4">
    <source>
        <dbReference type="Google" id="ProtNLM"/>
    </source>
</evidence>
<evidence type="ECO:0000256" key="1">
    <source>
        <dbReference type="SAM" id="MobiDB-lite"/>
    </source>
</evidence>
<dbReference type="InterPro" id="IPR036420">
    <property type="entry name" value="BRCT_dom_sf"/>
</dbReference>
<proteinExistence type="predicted"/>
<feature type="region of interest" description="Disordered" evidence="1">
    <location>
        <begin position="326"/>
        <end position="386"/>
    </location>
</feature>
<feature type="region of interest" description="Disordered" evidence="1">
    <location>
        <begin position="200"/>
        <end position="275"/>
    </location>
</feature>
<sequence length="541" mass="61379">MNDARVVVNDIGSTIQELMDIEEVVTEKITKAITRLEEIRSKFNQDQQDIKVDVNIKKILLKTSSANKPSFQLEEAKEPQAKEIIEITSDSSEELTLVKQEAAKKLVKHEDQSCSLNPESLHGQPETASQQQDDIDLCVELSDKPARSLRDSCNESCASEEKSQPIDDINISPHKVLSNPMKISEVNEIGSHTFFNNFNAFRSESPSDKTKNTSLMEETKANEYSGPATTPNLSKKGGKSSKEKVKSSRTSFPCNEVLDKQADKGKKTTPNVASPAAPKLVGLGAIEEPQVQKHFSSITQEVAKDEEIRIDPNLLHALIGDTEPSLQKKKYYKKKRPSNKRNNPPSSEKPNESANSPTDTSKEEQKSQSKGKNSKSTEATRNVYLRRNEKFTRNQMRFYDQQELHKAVTSTQKVKKKARTKNHICFSNLDKSELETLHRFSWVFRYEISQNYDPELTDYLVVRDNALKENFVGKNFYKALCDHVPIIKFGWIAESVKNLRRAAYGKYKVFQTRERAQAMLNHMIFTNSSLPNPFTVNKLNE</sequence>
<comment type="caution">
    <text evidence="2">The sequence shown here is derived from an EMBL/GenBank/DDBJ whole genome shotgun (WGS) entry which is preliminary data.</text>
</comment>
<accession>A0AAD1U182</accession>
<protein>
    <recommendedName>
        <fullName evidence="4">BRCT domain-containing protein</fullName>
    </recommendedName>
</protein>
<dbReference type="Gene3D" id="3.40.50.10190">
    <property type="entry name" value="BRCT domain"/>
    <property type="match status" value="1"/>
</dbReference>
<dbReference type="CDD" id="cd00027">
    <property type="entry name" value="BRCT"/>
    <property type="match status" value="1"/>
</dbReference>
<feature type="compositionally biased region" description="Low complexity" evidence="1">
    <location>
        <begin position="340"/>
        <end position="357"/>
    </location>
</feature>
<feature type="region of interest" description="Disordered" evidence="1">
    <location>
        <begin position="110"/>
        <end position="133"/>
    </location>
</feature>
<dbReference type="EMBL" id="CAMPGE010001550">
    <property type="protein sequence ID" value="CAI2360342.1"/>
    <property type="molecule type" value="Genomic_DNA"/>
</dbReference>